<dbReference type="EnsemblPlants" id="Ma10_t28200.1">
    <property type="protein sequence ID" value="Ma10_p28200.1"/>
    <property type="gene ID" value="Ma10_g28200"/>
</dbReference>
<accession>A0A804L173</accession>
<organism evidence="1 2">
    <name type="scientific">Musa acuminata subsp. malaccensis</name>
    <name type="common">Wild banana</name>
    <name type="synonym">Musa malaccensis</name>
    <dbReference type="NCBI Taxonomy" id="214687"/>
    <lineage>
        <taxon>Eukaryota</taxon>
        <taxon>Viridiplantae</taxon>
        <taxon>Streptophyta</taxon>
        <taxon>Embryophyta</taxon>
        <taxon>Tracheophyta</taxon>
        <taxon>Spermatophyta</taxon>
        <taxon>Magnoliopsida</taxon>
        <taxon>Liliopsida</taxon>
        <taxon>Zingiberales</taxon>
        <taxon>Musaceae</taxon>
        <taxon>Musa</taxon>
    </lineage>
</organism>
<dbReference type="InParanoid" id="A0A804L173"/>
<evidence type="ECO:0000313" key="1">
    <source>
        <dbReference type="EnsemblPlants" id="Ma10_p28200.1"/>
    </source>
</evidence>
<proteinExistence type="predicted"/>
<dbReference type="Gramene" id="Ma10_t28200.1">
    <property type="protein sequence ID" value="Ma10_p28200.1"/>
    <property type="gene ID" value="Ma10_g28200"/>
</dbReference>
<protein>
    <submittedName>
        <fullName evidence="1">Uncharacterized protein</fullName>
    </submittedName>
</protein>
<evidence type="ECO:0000313" key="2">
    <source>
        <dbReference type="Proteomes" id="UP000012960"/>
    </source>
</evidence>
<sequence length="107" mass="11918">MWNLPKHKLEKVVSANLLGPSDHVLFVIHIVVFEASEQLEASLLCFKDPLFLVASVSKSGVFLFDFFHVSFDGSFSRSWGAQGHISVVLLLSNNCNNDDDENLYFAG</sequence>
<reference evidence="1" key="1">
    <citation type="submission" date="2021-05" db="UniProtKB">
        <authorList>
            <consortium name="EnsemblPlants"/>
        </authorList>
    </citation>
    <scope>IDENTIFICATION</scope>
    <source>
        <strain evidence="1">subsp. malaccensis</strain>
    </source>
</reference>
<name>A0A804L173_MUSAM</name>
<dbReference type="Proteomes" id="UP000012960">
    <property type="component" value="Unplaced"/>
</dbReference>
<keyword evidence="2" id="KW-1185">Reference proteome</keyword>
<dbReference type="AlphaFoldDB" id="A0A804L173"/>